<dbReference type="SUPFAM" id="SSF116734">
    <property type="entry name" value="DNA methylase specificity domain"/>
    <property type="match status" value="2"/>
</dbReference>
<reference evidence="3 4" key="1">
    <citation type="journal article" date="2015" name="Appl. Environ. Microbiol.">
        <title>Aerobic and Anaerobic Thiosulfate Oxidation by a Cold-Adapted, Subglacial Chemoautotroph.</title>
        <authorList>
            <person name="Harrold Z.R."/>
            <person name="Skidmore M.L."/>
            <person name="Hamilton T.L."/>
            <person name="Desch L."/>
            <person name="Amada K."/>
            <person name="van Gelder W."/>
            <person name="Glover K."/>
            <person name="Roden E.E."/>
            <person name="Boyd E.S."/>
        </authorList>
    </citation>
    <scope>NUCLEOTIDE SEQUENCE [LARGE SCALE GENOMIC DNA]</scope>
    <source>
        <strain evidence="3 4">RG</strain>
    </source>
</reference>
<dbReference type="PANTHER" id="PTHR30408:SF12">
    <property type="entry name" value="TYPE I RESTRICTION ENZYME MJAVIII SPECIFICITY SUBUNIT"/>
    <property type="match status" value="1"/>
</dbReference>
<organism evidence="3 4">
    <name type="scientific">Thiobacillus denitrificans</name>
    <dbReference type="NCBI Taxonomy" id="36861"/>
    <lineage>
        <taxon>Bacteria</taxon>
        <taxon>Pseudomonadati</taxon>
        <taxon>Pseudomonadota</taxon>
        <taxon>Betaproteobacteria</taxon>
        <taxon>Nitrosomonadales</taxon>
        <taxon>Thiobacillaceae</taxon>
        <taxon>Thiobacillus</taxon>
    </lineage>
</organism>
<dbReference type="EMBL" id="LDUG01000018">
    <property type="protein sequence ID" value="KVW97081.1"/>
    <property type="molecule type" value="Genomic_DNA"/>
</dbReference>
<dbReference type="Gene3D" id="3.90.220.20">
    <property type="entry name" value="DNA methylase specificity domains"/>
    <property type="match status" value="2"/>
</dbReference>
<comment type="caution">
    <text evidence="3">The sequence shown here is derived from an EMBL/GenBank/DDBJ whole genome shotgun (WGS) entry which is preliminary data.</text>
</comment>
<keyword evidence="1" id="KW-0680">Restriction system</keyword>
<dbReference type="PANTHER" id="PTHR30408">
    <property type="entry name" value="TYPE-1 RESTRICTION ENZYME ECOKI SPECIFICITY PROTEIN"/>
    <property type="match status" value="1"/>
</dbReference>
<proteinExistence type="predicted"/>
<keyword evidence="2" id="KW-0238">DNA-binding</keyword>
<dbReference type="PATRIC" id="fig|36861.3.peg.814"/>
<evidence type="ECO:0000313" key="4">
    <source>
        <dbReference type="Proteomes" id="UP000064243"/>
    </source>
</evidence>
<name>A0A119CWR9_THIDE</name>
<dbReference type="InterPro" id="IPR044946">
    <property type="entry name" value="Restrct_endonuc_typeI_TRD_sf"/>
</dbReference>
<dbReference type="OrthoDB" id="8550068at2"/>
<dbReference type="RefSeq" id="WP_059753641.1">
    <property type="nucleotide sequence ID" value="NZ_LDUG01000018.1"/>
</dbReference>
<evidence type="ECO:0008006" key="5">
    <source>
        <dbReference type="Google" id="ProtNLM"/>
    </source>
</evidence>
<protein>
    <recommendedName>
        <fullName evidence="5">Type I restriction modification DNA specificity domain-containing protein</fullName>
    </recommendedName>
</protein>
<dbReference type="GO" id="GO:0009307">
    <property type="term" value="P:DNA restriction-modification system"/>
    <property type="evidence" value="ECO:0007669"/>
    <property type="project" value="UniProtKB-KW"/>
</dbReference>
<keyword evidence="4" id="KW-1185">Reference proteome</keyword>
<dbReference type="InterPro" id="IPR052021">
    <property type="entry name" value="Type-I_RS_S_subunit"/>
</dbReference>
<evidence type="ECO:0000256" key="2">
    <source>
        <dbReference type="ARBA" id="ARBA00023125"/>
    </source>
</evidence>
<evidence type="ECO:0000313" key="3">
    <source>
        <dbReference type="EMBL" id="KVW97081.1"/>
    </source>
</evidence>
<sequence length="481" mass="52910">MSRPFDEARYRGLLEGLEVTELPLSIVRKENDKLRIDSGYFSKPMLAADHQIRAYRGGCDELGLLFVRFVKGVFDINAESYTESGVPFLRILNLRSGIIDDANLALIPESVHEVEKKTELLRGEIVLSKTAYPAASVVTLERCNTSQDTIATSLSDYGKSTYTPEALVAYLNSSLGKRLLWRQFQGNVQLHLSLDDGRKVPVPRLGRRIQEAITSAFDGANTFRQQAFAANEQAEQSLLRALGLENWQPPEPLTYTRTSRDAFAAGRLDAEYFAPRVAELLNRLNKDGLTLDGVAPARHERFVPGTRGSFDYIEIGGVRADGTAVSESVPQLEAPSRATWLVKSGDVITSTVRPIRRLSALIAPEQDGHVCSSGFVVLQPASIPAEVLLTYLRLPPVCELLDLHTSASLYPAISELDLLAMPMPRIDAATQTKVVANVRAAQASRRRAAELLEAAKRAVEIAIESDEASALEFLNRETPPQ</sequence>
<accession>A0A119CWR9</accession>
<dbReference type="GO" id="GO:0003677">
    <property type="term" value="F:DNA binding"/>
    <property type="evidence" value="ECO:0007669"/>
    <property type="project" value="UniProtKB-KW"/>
</dbReference>
<evidence type="ECO:0000256" key="1">
    <source>
        <dbReference type="ARBA" id="ARBA00022747"/>
    </source>
</evidence>
<gene>
    <name evidence="3" type="ORF">ABW22_06700</name>
</gene>
<dbReference type="Proteomes" id="UP000064243">
    <property type="component" value="Unassembled WGS sequence"/>
</dbReference>
<dbReference type="AlphaFoldDB" id="A0A119CWR9"/>